<evidence type="ECO:0000313" key="4">
    <source>
        <dbReference type="Ensembl" id="ENSCCAP00000009623.1"/>
    </source>
</evidence>
<dbReference type="PANTHER" id="PTHR28630:SF29">
    <property type="entry name" value="PROSTAMIDE_PROSTAGLANDIN F SYNTHASE"/>
    <property type="match status" value="1"/>
</dbReference>
<evidence type="ECO:0000256" key="2">
    <source>
        <dbReference type="ARBA" id="ARBA00022490"/>
    </source>
</evidence>
<comment type="subcellular location">
    <subcellularLocation>
        <location evidence="1">Cytoplasm</location>
    </subcellularLocation>
</comment>
<dbReference type="GO" id="GO:0019371">
    <property type="term" value="P:cyclooxygenase pathway"/>
    <property type="evidence" value="ECO:0007669"/>
    <property type="project" value="Ensembl"/>
</dbReference>
<dbReference type="OMA" id="QNIDGNM"/>
<keyword evidence="5" id="KW-1185">Reference proteome</keyword>
<keyword evidence="2" id="KW-0963">Cytoplasm</keyword>
<dbReference type="Pfam" id="PF13911">
    <property type="entry name" value="AhpC-TSA_2"/>
    <property type="match status" value="1"/>
</dbReference>
<dbReference type="GO" id="GO:0043209">
    <property type="term" value="C:myelin sheath"/>
    <property type="evidence" value="ECO:0007669"/>
    <property type="project" value="Ensembl"/>
</dbReference>
<accession>A0A2K5Q155</accession>
<sequence>SLWREHVCGWPGCGTSGAGCATGSPGTSVASWGSWSSTVCLVGLGPEALGLQEFLKGSYFAGELYLDESKQLYKELGFKRYSSLSILPAALGKPVRDVSAQVCAGLTHPLLAGEPVWDLLQSGGLLVVCKGGDTEVLLPFVQKSAGDYVPREHILQVLGMSAEVCASGHLR</sequence>
<dbReference type="Ensembl" id="ENSCCAT00000027007.1">
    <property type="protein sequence ID" value="ENSCCAP00000009623.1"/>
    <property type="gene ID" value="ENSCCAG00000022548.1"/>
</dbReference>
<dbReference type="GO" id="GO:0005829">
    <property type="term" value="C:cytosol"/>
    <property type="evidence" value="ECO:0007669"/>
    <property type="project" value="Ensembl"/>
</dbReference>
<name>A0A2K5Q155_CEBIM</name>
<protein>
    <submittedName>
        <fullName evidence="4">Peroxiredoxin like 2B</fullName>
    </submittedName>
</protein>
<dbReference type="STRING" id="9516.ENSCCAP00000009623"/>
<reference evidence="4" key="1">
    <citation type="submission" date="2025-08" db="UniProtKB">
        <authorList>
            <consortium name="Ensembl"/>
        </authorList>
    </citation>
    <scope>IDENTIFICATION</scope>
</reference>
<evidence type="ECO:0000313" key="5">
    <source>
        <dbReference type="Proteomes" id="UP000233040"/>
    </source>
</evidence>
<organism evidence="4 5">
    <name type="scientific">Cebus imitator</name>
    <name type="common">Panamanian white-faced capuchin</name>
    <name type="synonym">Cebus capucinus imitator</name>
    <dbReference type="NCBI Taxonomy" id="2715852"/>
    <lineage>
        <taxon>Eukaryota</taxon>
        <taxon>Metazoa</taxon>
        <taxon>Chordata</taxon>
        <taxon>Craniata</taxon>
        <taxon>Vertebrata</taxon>
        <taxon>Euteleostomi</taxon>
        <taxon>Mammalia</taxon>
        <taxon>Eutheria</taxon>
        <taxon>Euarchontoglires</taxon>
        <taxon>Primates</taxon>
        <taxon>Haplorrhini</taxon>
        <taxon>Platyrrhini</taxon>
        <taxon>Cebidae</taxon>
        <taxon>Cebinae</taxon>
        <taxon>Cebus</taxon>
    </lineage>
</organism>
<evidence type="ECO:0000256" key="3">
    <source>
        <dbReference type="ARBA" id="ARBA00023002"/>
    </source>
</evidence>
<dbReference type="GeneTree" id="ENSGT00940000162566"/>
<dbReference type="AlphaFoldDB" id="A0A2K5Q155"/>
<dbReference type="GO" id="GO:0005783">
    <property type="term" value="C:endoplasmic reticulum"/>
    <property type="evidence" value="ECO:0007669"/>
    <property type="project" value="Ensembl"/>
</dbReference>
<proteinExistence type="predicted"/>
<dbReference type="PANTHER" id="PTHR28630">
    <property type="match status" value="1"/>
</dbReference>
<evidence type="ECO:0000256" key="1">
    <source>
        <dbReference type="ARBA" id="ARBA00004496"/>
    </source>
</evidence>
<dbReference type="GO" id="GO:0036130">
    <property type="term" value="F:prostaglandin H2 endoperoxidase reductase activity"/>
    <property type="evidence" value="ECO:0007669"/>
    <property type="project" value="Ensembl"/>
</dbReference>
<dbReference type="Proteomes" id="UP000233040">
    <property type="component" value="Unassembled WGS sequence"/>
</dbReference>
<dbReference type="GO" id="GO:0047017">
    <property type="term" value="F:prostaglandin F synthase activity"/>
    <property type="evidence" value="ECO:0007669"/>
    <property type="project" value="Ensembl"/>
</dbReference>
<reference evidence="4" key="2">
    <citation type="submission" date="2025-09" db="UniProtKB">
        <authorList>
            <consortium name="Ensembl"/>
        </authorList>
    </citation>
    <scope>IDENTIFICATION</scope>
</reference>
<keyword evidence="3" id="KW-0560">Oxidoreductase</keyword>
<gene>
    <name evidence="4" type="primary">PRXL2B</name>
</gene>
<dbReference type="InterPro" id="IPR032801">
    <property type="entry name" value="PXL2A/B/C"/>
</dbReference>